<comment type="subcellular location">
    <subcellularLocation>
        <location evidence="2">Chromosome</location>
        <location evidence="2">Centromere</location>
    </subcellularLocation>
    <subcellularLocation>
        <location evidence="1">Nucleus</location>
    </subcellularLocation>
</comment>
<evidence type="ECO:0000256" key="2">
    <source>
        <dbReference type="ARBA" id="ARBA00004584"/>
    </source>
</evidence>
<reference evidence="9" key="1">
    <citation type="submission" date="2025-08" db="UniProtKB">
        <authorList>
            <consortium name="RefSeq"/>
        </authorList>
    </citation>
    <scope>IDENTIFICATION</scope>
</reference>
<evidence type="ECO:0000256" key="1">
    <source>
        <dbReference type="ARBA" id="ARBA00004123"/>
    </source>
</evidence>
<keyword evidence="5" id="KW-0158">Chromosome</keyword>
<dbReference type="PANTHER" id="PTHR31740">
    <property type="entry name" value="CENTROMERE PROTEIN L"/>
    <property type="match status" value="1"/>
</dbReference>
<dbReference type="KEGG" id="csol:105366352"/>
<dbReference type="Proteomes" id="UP000695007">
    <property type="component" value="Unplaced"/>
</dbReference>
<evidence type="ECO:0000256" key="6">
    <source>
        <dbReference type="ARBA" id="ARBA00023242"/>
    </source>
</evidence>
<dbReference type="InterPro" id="IPR025204">
    <property type="entry name" value="CENP-L"/>
</dbReference>
<dbReference type="GO" id="GO:0005634">
    <property type="term" value="C:nucleus"/>
    <property type="evidence" value="ECO:0007669"/>
    <property type="project" value="UniProtKB-SubCell"/>
</dbReference>
<name>A0AAJ6YRV1_9HYME</name>
<comment type="similarity">
    <text evidence="3">Belongs to the CENP-L/IML3 family.</text>
</comment>
<keyword evidence="8" id="KW-1185">Reference proteome</keyword>
<dbReference type="GeneID" id="105366352"/>
<accession>A0AAJ6YRV1</accession>
<dbReference type="GO" id="GO:0000775">
    <property type="term" value="C:chromosome, centromeric region"/>
    <property type="evidence" value="ECO:0007669"/>
    <property type="project" value="UniProtKB-SubCell"/>
</dbReference>
<evidence type="ECO:0000256" key="7">
    <source>
        <dbReference type="ARBA" id="ARBA00023328"/>
    </source>
</evidence>
<keyword evidence="6" id="KW-0539">Nucleus</keyword>
<evidence type="ECO:0000313" key="8">
    <source>
        <dbReference type="Proteomes" id="UP000695007"/>
    </source>
</evidence>
<evidence type="ECO:0000256" key="3">
    <source>
        <dbReference type="ARBA" id="ARBA00011060"/>
    </source>
</evidence>
<dbReference type="PANTHER" id="PTHR31740:SF2">
    <property type="entry name" value="CENTROMERE PROTEIN L"/>
    <property type="match status" value="1"/>
</dbReference>
<dbReference type="Pfam" id="PF13092">
    <property type="entry name" value="CENP-L"/>
    <property type="match status" value="1"/>
</dbReference>
<keyword evidence="7" id="KW-0137">Centromere</keyword>
<organism evidence="8 9">
    <name type="scientific">Ceratosolen solmsi marchali</name>
    <dbReference type="NCBI Taxonomy" id="326594"/>
    <lineage>
        <taxon>Eukaryota</taxon>
        <taxon>Metazoa</taxon>
        <taxon>Ecdysozoa</taxon>
        <taxon>Arthropoda</taxon>
        <taxon>Hexapoda</taxon>
        <taxon>Insecta</taxon>
        <taxon>Pterygota</taxon>
        <taxon>Neoptera</taxon>
        <taxon>Endopterygota</taxon>
        <taxon>Hymenoptera</taxon>
        <taxon>Apocrita</taxon>
        <taxon>Proctotrupomorpha</taxon>
        <taxon>Chalcidoidea</taxon>
        <taxon>Agaonidae</taxon>
        <taxon>Agaoninae</taxon>
        <taxon>Ceratosolen</taxon>
    </lineage>
</organism>
<dbReference type="RefSeq" id="XP_011503073.1">
    <property type="nucleotide sequence ID" value="XM_011504771.1"/>
</dbReference>
<sequence>MSSVDRSDISRDNGTCALTHAAGIRESRKFFSLVLGSPVTSGSDDDGSLEDLLTGLQLFLKKTWNIWGVSTMFNFNFDDDIKIKQYAKILREQVAHILSQEDVSYVATFKVLDIPKPNDSDHPVIMIKVQAQTMGKESRESCVYEGYFFSWRSGTTCEPSDNTGKLPLLLCRGTANTMRAVHSILGHMFDCLFVALPTNEEDLKWLLPILIRATEEEYKADSETEAMLEYLVPYLPTSNSITVKFHIKKLIQLWRSLWGKQDKILGEEVEKFHEILHSQAREITGLQLELCLLNKIILPSITISANKMKVTSVNAMNTVLTYLNEKAMDALYINTTQFSTSK</sequence>
<evidence type="ECO:0000256" key="4">
    <source>
        <dbReference type="ARBA" id="ARBA00016380"/>
    </source>
</evidence>
<protein>
    <recommendedName>
        <fullName evidence="4">Centromere protein L</fullName>
    </recommendedName>
</protein>
<evidence type="ECO:0000313" key="9">
    <source>
        <dbReference type="RefSeq" id="XP_011503073.1"/>
    </source>
</evidence>
<gene>
    <name evidence="9" type="primary">LOC105366352</name>
</gene>
<evidence type="ECO:0000256" key="5">
    <source>
        <dbReference type="ARBA" id="ARBA00022454"/>
    </source>
</evidence>
<proteinExistence type="inferred from homology"/>
<dbReference type="AlphaFoldDB" id="A0AAJ6YRV1"/>